<dbReference type="InterPro" id="IPR046804">
    <property type="entry name" value="DNA-PKcs_N"/>
</dbReference>
<dbReference type="InterPro" id="IPR050517">
    <property type="entry name" value="DDR_Repair_Kinase"/>
</dbReference>
<dbReference type="PROSITE" id="PS50290">
    <property type="entry name" value="PI3_4_KINASE_3"/>
    <property type="match status" value="1"/>
</dbReference>
<dbReference type="GO" id="GO:0005634">
    <property type="term" value="C:nucleus"/>
    <property type="evidence" value="ECO:0007669"/>
    <property type="project" value="UniProtKB-SubCell"/>
</dbReference>
<evidence type="ECO:0000313" key="9">
    <source>
        <dbReference type="Proteomes" id="UP000186922"/>
    </source>
</evidence>
<evidence type="ECO:0000256" key="2">
    <source>
        <dbReference type="ARBA" id="ARBA00011031"/>
    </source>
</evidence>
<dbReference type="InterPro" id="IPR037706">
    <property type="entry name" value="DNA-PK_dom"/>
</dbReference>
<keyword evidence="5" id="KW-0539">Nucleus</keyword>
<evidence type="ECO:0000256" key="5">
    <source>
        <dbReference type="ARBA" id="ARBA00023242"/>
    </source>
</evidence>
<keyword evidence="3" id="KW-0723">Serine/threonine-protein kinase</keyword>
<dbReference type="InterPro" id="IPR011989">
    <property type="entry name" value="ARM-like"/>
</dbReference>
<evidence type="ECO:0000256" key="3">
    <source>
        <dbReference type="ARBA" id="ARBA00022527"/>
    </source>
</evidence>
<keyword evidence="8" id="KW-0418">Kinase</keyword>
<sequence length="4086" mass="460385">MTSRDIKVNLEALRTLVEENAITAALNVDDEGVQLVEQIGLFCMSDAGLQELNVIVPILVQEESSSLCSVLESAAATQPPVFPSTVDKGLELLTKLLELARNGKGMVEHFQLHLSRIRETAMGIWRTSSSAKARVACITLLSEVVEAAYKLKKINDAGLSDVLSILVPEIRRSIKSVSATVKFAVYGFWGLVAQKAPLIASKDADSIASIFVSELRSEERARDPKPLVTAGALEGFTGFLCNFAGLQICLDNMDLIFKIVREAIQKDDVKRYAFITAALGLMSKHAGKFSRQILGHKGYYAQLYSSLKGWAMHGNREVQKICARAVDNFLKEVARGIVVNLNAQTDVENSTAAFKFFIAEFNEKIKKADSALDMSVAIRGYGSFAAPARLLSSSGDILLMIHEMVQKSEQMFFTADASGDRLHHLPDFVDTLASMAHDVGSDVPDMFLFAIQRMSVLMVEQFPKFGPPAQHYCCRAIVKVIIVVSRFSCAADDLISTIIYQALRNSCSYPVPEANPDAANASLKKPTTYKDFQPLWEKLLGCEYMKEVLNDLQATEVELYGVANIVFDEFAKASLRILKLLNFDLLDVSPLTVDPTFPDDSPTSNDFLPIDKKPSNEQDFQIFFSLEQVTKEIFKKVKADFVVAWTGRMSRELILLSEKHPLVSGFYRFLSIWYSYQRMPKETNNFEEEVEDDGEGWLAKEEDGVKMKNEDVQMVDGEVKSEDGGGDVTAALFLQNLIGRIQHFSDEVLISALHLILDFPVNVIRDNLSSLPNILVLALQTGKSFLPLTEATVKALERWCFHSSIERSLLDGVIAKCLPVLDDYLRSTTLDVSERSEVLGEGSGKRRRKAAKVTVVLGGDDVALTRVREAVMSFLGQLGGGYNHLLLEGEYMENVKNLAIVWDMQKHLQFQVPFIDMILGNFYLDDFLPRLTELCLHDPDRSTKVAACELLHAVTVFLIGTHANTAAENSGKKSLLTLLQKLMPKIIELACDVEPVTKQLFEPLIVEIIHHFSHHAQKIEGEVGVVLDCLMDGLVTERNPTIRSFCARCVSEFLQWSAKGSKVDPTKGSKAIGNSPPPVASVSLFERIISFAGHSRAAKRFGAALAFNNCYRLFRDDSVLVDMFTINLIVTFVKSLAWSHMDIPGFGADKLTASCLDHLARIVEKYGKDLNKTASRRTKIPELKEARLDFLVDWLLLQACRPETACRMKCWQLVDRFAKALKSSTSAAPFFDELIRSKNPDWLTKAFLNGGNNPDDENNSQLLQPADFTVTLKEEGLLRPQLNPFERLAATVDCFALVFMHRYINPKTVCETKQWETFGRIVKVYLEKFMEGLSEEKMDVDGLGKLTTVEQKKLTTIICTIFIRLTDLVTVIVTKHGAEHLPEVLSGKEFAEVLVRATIDPTSVGFDLGDKEVAKSLLNQLKGVLVALNGVKKKKISSLVECATKLLSIERYDVVKMVEVENTDLTSTLSSGFVVLHECGLTEGYLKHQRRSGDEVGKMMMKTVLTLLARIYQNSGSRKEAWVSADVKLERAIYAMALVLEPEMNVHLDFMLTSADGRDVMYPKVRTVLFGHVFSEEAVKGNRVEVLVEGLMGGEVLKVKGREEWAVYARVGKEMLEYVLRNRMVRKKHGERVTDVTIEAFGGFLERYPGDLVEETDDIRVALQILKMLLVTNTKLLKTSKHHHEPIFKFYTNLLKTSPTTQELMTSKNSALGLLSFFLDSTKKKEMEKNIEHIYINDFPIKSAELKEGSAQRAFYLQAVTLILSAIDNVPSAHSVVEVCVKMICRDTDHPLLNRFQESFEAVALNATTTEIQNILGIPWKIFASKTFGAEHRKAACELVLLPMLRSAPQHSRAAFYEAHMESIVEHLDTKERSPTRELLTVQTCCFNLLEILCATTPKVDLTSPTSPVVKAFVEASGGNVDSAKGTELVAYISRTADKVAHENVEPEKNTADVRLELHCAAYNALASAMTATQMDLRFYYKCLFEEVPEQGRFLWENLVDIEKSYVFPVEFLQTPKRQQRLAAVHKEITGDTNGSMSAGIFTMSSYASARASVAPMLQESSLMDELGRFDFTNGTSRSTSVIFQANPTQAASVIGSVELEMDELNRHVCMPTLVALIQHMIVKNISPMGGDMPKWVNAIKDKLEDKKTKLNVRLFLAKLIVNMENSSTPVFGEHADELYAGICEVLLSMDWSGGINYFIADLIHIMLVWSMSKMPSSTDSEALQRVFVRVLKNVMHSNTGVQKKNLQTVRLMAEKWKPLLESPPKHTISSLLTNDKTKAKENIPVINIVAILLDANLPLTVTAFEEYRRILGLHMKESSKPLYRVAALVMGLLIARAIDIKLDKTHVDSTVDEVRALLTAKQDSNKDQFIETMHQVSRSYPKIVKDYLNRIFFVLPTLFGPAKAKCLEILLSAVDDIEHPFIEFKERDLLNALKYNDEKIQGLTLQLYQGIAKKMEPQEFSELLTAMSDIFNHNSPLLRQRAYEFCMWMYDHFENGKTKEEKSVMETVRIHLFAGLKDRDQTVRDLLTAFWASEKRLTGTTFARLIALFKNLLHPELETTFLSTCCHLLLDLCRNAPLFDKPLFKKLSDCEFFRQDIETTFKQRSSMAPITANSFSSSTFGASFGSSSQRSHTNLRTQVFTPTQATNTQDSTNTLNVSSFTYGSQFSQSLLIDLPHRDLVFHSFESQSQPLQDSQTVEADRVKRQMDAIKQRFQQGSDQKSKYYFARRELDKRKASEEKAKQDRENRNMTVKLSRTYRTGDVPDVEIPYSALIAPMQILTDRDAHTAGKVLKSLFKCIVEEARKNSEAVDEALEGLVVHLNEIIKSEQVADVMFLSTLLNIVSEETSRLLELASADAITSGALKAQQPHLGIAVLEKKILTAHISEPAPKKGRRTTTSAPTIKSENWLGLYRLLESVGDTDSIHGLKLDAIFGRESADDIIEAIGSECRGDHTEAMRRYKKLQDEPQVDEAVNEVLQQSHFRCLEELGQWKDLQESSTPSAEDTATQLDSLDALWDKPGWVEKVMPYAIKAKLMLSLQDDQEAEGDLAEFFNNALAIPQRKQLLERNYGWEIATFCLKRSKYSEAEFYLKLALKGFLEDWAGTPQLNQHSRRLQMPLVQLIEESKRYTKTREGMIKEPDAASKLAKQFLVFLAGGDRYPHPTESASVWNQLVTDRCFLAGDINSAAGNRVEKEFISAFTVSQKLKLGFVASRQHRFRLTDAMLMQSDPVARRAFPESTHFAEPGEIRSLQDRFLAVYVEAAVERAKHYGAEPEHAQKNFSKLVSALKLINNARDSLQEADARSTLQSSFAAKISHSIAELLTDHASQIKLQPADQKELGLAHGTSDLKPLYLRVFTEFTELCETSTDADSFLETFRYCDRMIGKGVLDDSVLATTGTSVLLKAIELGSVEARDLFCRLLVWLREYPKIWQKFRQGCAECPSWMFISWTNQMLAILDKKEGPQVFDILLRLSQEYPNAVTYGYKISKEGYVFEEDSESGRKVLEYCDRLDELLSNNLVDDFLRQLILISNVPTQLFSAFMKTAENLVKEQKFSQLQREFLVLYNRLFTEQGKESSSRNPTWKNFQDNCREEFLKVFGREGKKVPTSGFATQFKEGKKRLYEVLQHVDANKKKFKELTEPGTARLADLNLWMAQFSPFKYGTTLEIPGQYDGKEKPRPEDHVKIVAFGDEVLILGSKQRPKRIVFRGDDEKDYFYLVKGGEDIRLDQRVEQLFVLMNRIFSQDADCAKRRLQIKTYAVVPMSSHVGLIEWVQNSATFRDFLVHGDKETDSLFNLTKYNASKWLEAKVKAEHPTAYNYYAQIPTAEIRAKLAEWEKRIPPHLLRQRMQELTVSPDAFCIVRNHFAEALGAMSMAQYVLGIGDRHLSNNMISMETGIIFPIDFGYAFGSGTQFLPVPELVPFRLTRQITNLMHPQTNAGKYQQTMIHALRALRKERQILMATMDVFIQEPSMDWLSNARRVSAKEATPTSDLTWFAKDKIAIVGRKLLGENPAYITRDEALANPWFPNQKSVLFSLKNFTEWCLGDKDSVRRAYPQTGLSVEAQVQCLIDQATDSNLLGRIFVGWDAWV</sequence>
<dbReference type="Proteomes" id="UP000186922">
    <property type="component" value="Unassembled WGS sequence"/>
</dbReference>
<dbReference type="InterPro" id="IPR012582">
    <property type="entry name" value="DNAPKcs_CC3"/>
</dbReference>
<keyword evidence="4" id="KW-0227">DNA damage</keyword>
<accession>A0A1D1UR95</accession>
<evidence type="ECO:0000259" key="6">
    <source>
        <dbReference type="PROSITE" id="PS50290"/>
    </source>
</evidence>
<dbReference type="InterPro" id="IPR011009">
    <property type="entry name" value="Kinase-like_dom_sf"/>
</dbReference>
<dbReference type="InterPro" id="IPR045581">
    <property type="entry name" value="DNAPKcs_CC5"/>
</dbReference>
<dbReference type="GO" id="GO:0000723">
    <property type="term" value="P:telomere maintenance"/>
    <property type="evidence" value="ECO:0007669"/>
    <property type="project" value="TreeGrafter"/>
</dbReference>
<dbReference type="Gene3D" id="1.25.10.10">
    <property type="entry name" value="Leucine-rich Repeat Variant"/>
    <property type="match status" value="1"/>
</dbReference>
<gene>
    <name evidence="8" type="primary">RvY_02644-1</name>
    <name evidence="8" type="synonym">RvY_02644.1</name>
    <name evidence="8" type="ORF">RvY_02644</name>
</gene>
<dbReference type="GO" id="GO:0006303">
    <property type="term" value="P:double-strand break repair via nonhomologous end joining"/>
    <property type="evidence" value="ECO:0007669"/>
    <property type="project" value="InterPro"/>
</dbReference>
<dbReference type="InterPro" id="IPR003152">
    <property type="entry name" value="FATC_dom"/>
</dbReference>
<dbReference type="SUPFAM" id="SSF56112">
    <property type="entry name" value="Protein kinase-like (PK-like)"/>
    <property type="match status" value="1"/>
</dbReference>
<evidence type="ECO:0000256" key="4">
    <source>
        <dbReference type="ARBA" id="ARBA00022763"/>
    </source>
</evidence>
<protein>
    <submittedName>
        <fullName evidence="8">DNA dependent Protein Kinase catalytic subunit</fullName>
    </submittedName>
</protein>
<dbReference type="InterPro" id="IPR000403">
    <property type="entry name" value="PI3/4_kinase_cat_dom"/>
</dbReference>
<proteinExistence type="inferred from homology"/>
<dbReference type="SMART" id="SM01343">
    <property type="entry name" value="FATC"/>
    <property type="match status" value="1"/>
</dbReference>
<dbReference type="Pfam" id="PF02260">
    <property type="entry name" value="FATC"/>
    <property type="match status" value="1"/>
</dbReference>
<comment type="similarity">
    <text evidence="2">Belongs to the PI3/PI4-kinase family.</text>
</comment>
<evidence type="ECO:0000313" key="8">
    <source>
        <dbReference type="EMBL" id="GAU90192.1"/>
    </source>
</evidence>
<dbReference type="Pfam" id="PF20502">
    <property type="entry name" value="DNAPKcs_CC1-2"/>
    <property type="match status" value="1"/>
</dbReference>
<dbReference type="SUPFAM" id="SSF48371">
    <property type="entry name" value="ARM repeat"/>
    <property type="match status" value="3"/>
</dbReference>
<comment type="caution">
    <text evidence="8">The sequence shown here is derived from an EMBL/GenBank/DDBJ whole genome shotgun (WGS) entry which is preliminary data.</text>
</comment>
<reference evidence="8 9" key="1">
    <citation type="journal article" date="2016" name="Nat. Commun.">
        <title>Extremotolerant tardigrade genome and improved radiotolerance of human cultured cells by tardigrade-unique protein.</title>
        <authorList>
            <person name="Hashimoto T."/>
            <person name="Horikawa D.D."/>
            <person name="Saito Y."/>
            <person name="Kuwahara H."/>
            <person name="Kozuka-Hata H."/>
            <person name="Shin-I T."/>
            <person name="Minakuchi Y."/>
            <person name="Ohishi K."/>
            <person name="Motoyama A."/>
            <person name="Aizu T."/>
            <person name="Enomoto A."/>
            <person name="Kondo K."/>
            <person name="Tanaka S."/>
            <person name="Hara Y."/>
            <person name="Koshikawa S."/>
            <person name="Sagara H."/>
            <person name="Miura T."/>
            <person name="Yokobori S."/>
            <person name="Miyagawa K."/>
            <person name="Suzuki Y."/>
            <person name="Kubo T."/>
            <person name="Oyama M."/>
            <person name="Kohara Y."/>
            <person name="Fujiyama A."/>
            <person name="Arakawa K."/>
            <person name="Katayama T."/>
            <person name="Toyoda A."/>
            <person name="Kunieda T."/>
        </authorList>
    </citation>
    <scope>NUCLEOTIDE SEQUENCE [LARGE SCALE GENOMIC DNA]</scope>
    <source>
        <strain evidence="8 9">YOKOZUNA-1</strain>
    </source>
</reference>
<dbReference type="PANTHER" id="PTHR11139:SF68">
    <property type="entry name" value="DNA-DEPENDENT PROTEIN KINASE CATALYTIC SUBUNIT"/>
    <property type="match status" value="1"/>
</dbReference>
<dbReference type="OrthoDB" id="431717at2759"/>
<dbReference type="Pfam" id="PF00454">
    <property type="entry name" value="PI3_PI4_kinase"/>
    <property type="match status" value="1"/>
</dbReference>
<organism evidence="8 9">
    <name type="scientific">Ramazzottius varieornatus</name>
    <name type="common">Water bear</name>
    <name type="synonym">Tardigrade</name>
    <dbReference type="NCBI Taxonomy" id="947166"/>
    <lineage>
        <taxon>Eukaryota</taxon>
        <taxon>Metazoa</taxon>
        <taxon>Ecdysozoa</taxon>
        <taxon>Tardigrada</taxon>
        <taxon>Eutardigrada</taxon>
        <taxon>Parachela</taxon>
        <taxon>Hypsibioidea</taxon>
        <taxon>Ramazzottiidae</taxon>
        <taxon>Ramazzottius</taxon>
    </lineage>
</organism>
<dbReference type="SMART" id="SM00146">
    <property type="entry name" value="PI3Kc"/>
    <property type="match status" value="1"/>
</dbReference>
<dbReference type="Gene3D" id="3.30.1010.10">
    <property type="entry name" value="Phosphatidylinositol 3-kinase Catalytic Subunit, Chain A, domain 4"/>
    <property type="match status" value="1"/>
</dbReference>
<dbReference type="Gene3D" id="1.10.1070.11">
    <property type="entry name" value="Phosphatidylinositol 3-/4-kinase, catalytic domain"/>
    <property type="match status" value="1"/>
</dbReference>
<dbReference type="InterPro" id="IPR036940">
    <property type="entry name" value="PI3/4_kinase_cat_sf"/>
</dbReference>
<dbReference type="CDD" id="cd05172">
    <property type="entry name" value="PIKKc_DNA-PK"/>
    <property type="match status" value="1"/>
</dbReference>
<keyword evidence="9" id="KW-1185">Reference proteome</keyword>
<keyword evidence="8" id="KW-0808">Transferase</keyword>
<feature type="domain" description="PI3K/PI4K catalytic" evidence="6">
    <location>
        <begin position="3686"/>
        <end position="4009"/>
    </location>
</feature>
<dbReference type="Pfam" id="PF20500">
    <property type="entry name" value="DNA-PKcs_N"/>
    <property type="match status" value="1"/>
</dbReference>
<evidence type="ECO:0000256" key="1">
    <source>
        <dbReference type="ARBA" id="ARBA00004123"/>
    </source>
</evidence>
<dbReference type="PROSITE" id="PS51190">
    <property type="entry name" value="FATC"/>
    <property type="match status" value="1"/>
</dbReference>
<dbReference type="STRING" id="947166.A0A1D1UR95"/>
<dbReference type="Pfam" id="PF19704">
    <property type="entry name" value="DNAPKcs_CC5"/>
    <property type="match status" value="1"/>
</dbReference>
<dbReference type="InterPro" id="IPR046803">
    <property type="entry name" value="DNAPKcs_CC1-2"/>
</dbReference>
<evidence type="ECO:0000259" key="7">
    <source>
        <dbReference type="PROSITE" id="PS51190"/>
    </source>
</evidence>
<dbReference type="SMART" id="SM01344">
    <property type="entry name" value="NUC194"/>
    <property type="match status" value="1"/>
</dbReference>
<dbReference type="GO" id="GO:0004677">
    <property type="term" value="F:DNA-dependent protein kinase activity"/>
    <property type="evidence" value="ECO:0007669"/>
    <property type="project" value="InterPro"/>
</dbReference>
<dbReference type="PANTHER" id="PTHR11139">
    <property type="entry name" value="ATAXIA TELANGIECTASIA MUTATED ATM -RELATED"/>
    <property type="match status" value="1"/>
</dbReference>
<dbReference type="EMBL" id="BDGG01000001">
    <property type="protein sequence ID" value="GAU90192.1"/>
    <property type="molecule type" value="Genomic_DNA"/>
</dbReference>
<dbReference type="InterPro" id="IPR016024">
    <property type="entry name" value="ARM-type_fold"/>
</dbReference>
<feature type="domain" description="FATC" evidence="7">
    <location>
        <begin position="4054"/>
        <end position="4086"/>
    </location>
</feature>
<comment type="subcellular location">
    <subcellularLocation>
        <location evidence="1">Nucleus</location>
    </subcellularLocation>
</comment>
<dbReference type="Pfam" id="PF08163">
    <property type="entry name" value="DNAPKcs_CC3"/>
    <property type="match status" value="1"/>
</dbReference>
<name>A0A1D1UR95_RAMVA</name>